<gene>
    <name evidence="1" type="ORF">NDU88_006707</name>
</gene>
<evidence type="ECO:0000313" key="2">
    <source>
        <dbReference type="Proteomes" id="UP001066276"/>
    </source>
</evidence>
<organism evidence="1 2">
    <name type="scientific">Pleurodeles waltl</name>
    <name type="common">Iberian ribbed newt</name>
    <dbReference type="NCBI Taxonomy" id="8319"/>
    <lineage>
        <taxon>Eukaryota</taxon>
        <taxon>Metazoa</taxon>
        <taxon>Chordata</taxon>
        <taxon>Craniata</taxon>
        <taxon>Vertebrata</taxon>
        <taxon>Euteleostomi</taxon>
        <taxon>Amphibia</taxon>
        <taxon>Batrachia</taxon>
        <taxon>Caudata</taxon>
        <taxon>Salamandroidea</taxon>
        <taxon>Salamandridae</taxon>
        <taxon>Pleurodelinae</taxon>
        <taxon>Pleurodeles</taxon>
    </lineage>
</organism>
<name>A0AAV7NRI1_PLEWA</name>
<protein>
    <submittedName>
        <fullName evidence="1">Uncharacterized protein</fullName>
    </submittedName>
</protein>
<dbReference type="Proteomes" id="UP001066276">
    <property type="component" value="Chromosome 8"/>
</dbReference>
<accession>A0AAV7NRI1</accession>
<proteinExistence type="predicted"/>
<sequence length="215" mass="22979">MFFSHNGVAARFVDYNVPGQQSGQFPLTKHRGTVGLHSALGCTVGEIAKGGVSNPSSSQSYKAGCSAVCAASSLPPQCTYCLITGVIFEEVRTFSSNSRQRAPLTRVSSAGCAHTSAPSIRYRPTPLARRVTTVLPGSRSPIRNTEARSSTSQVAILRLPVTDGVRRLARRSTPSLTASVYTAAFGQCHRSSLHVESSFKVSFCRMLVRPCAELV</sequence>
<keyword evidence="2" id="KW-1185">Reference proteome</keyword>
<comment type="caution">
    <text evidence="1">The sequence shown here is derived from an EMBL/GenBank/DDBJ whole genome shotgun (WGS) entry which is preliminary data.</text>
</comment>
<reference evidence="1" key="1">
    <citation type="journal article" date="2022" name="bioRxiv">
        <title>Sequencing and chromosome-scale assembly of the giantPleurodeles waltlgenome.</title>
        <authorList>
            <person name="Brown T."/>
            <person name="Elewa A."/>
            <person name="Iarovenko S."/>
            <person name="Subramanian E."/>
            <person name="Araus A.J."/>
            <person name="Petzold A."/>
            <person name="Susuki M."/>
            <person name="Suzuki K.-i.T."/>
            <person name="Hayashi T."/>
            <person name="Toyoda A."/>
            <person name="Oliveira C."/>
            <person name="Osipova E."/>
            <person name="Leigh N.D."/>
            <person name="Simon A."/>
            <person name="Yun M.H."/>
        </authorList>
    </citation>
    <scope>NUCLEOTIDE SEQUENCE</scope>
    <source>
        <strain evidence="1">20211129_DDA</strain>
        <tissue evidence="1">Liver</tissue>
    </source>
</reference>
<evidence type="ECO:0000313" key="1">
    <source>
        <dbReference type="EMBL" id="KAJ1118516.1"/>
    </source>
</evidence>
<dbReference type="AlphaFoldDB" id="A0AAV7NRI1"/>
<dbReference type="EMBL" id="JANPWB010000012">
    <property type="protein sequence ID" value="KAJ1118516.1"/>
    <property type="molecule type" value="Genomic_DNA"/>
</dbReference>